<keyword evidence="2" id="KW-1185">Reference proteome</keyword>
<sequence length="127" mass="14543">MTAATWKWYEAMDKALGSSHRLIISSRWQGPLLSLRRELSISRCAVARILLFIRMRFRSIIIIIIGSRSSRSLVYIHRLCSTAQQSMTSTAKGIWTSRAFRKIEQQLVFMTPKARSTTPLAFDSCAF</sequence>
<reference evidence="1" key="1">
    <citation type="journal article" date="2023" name="Science">
        <title>Genome structures resolve the early diversification of teleost fishes.</title>
        <authorList>
            <person name="Parey E."/>
            <person name="Louis A."/>
            <person name="Montfort J."/>
            <person name="Bouchez O."/>
            <person name="Roques C."/>
            <person name="Iampietro C."/>
            <person name="Lluch J."/>
            <person name="Castinel A."/>
            <person name="Donnadieu C."/>
            <person name="Desvignes T."/>
            <person name="Floi Bucao C."/>
            <person name="Jouanno E."/>
            <person name="Wen M."/>
            <person name="Mejri S."/>
            <person name="Dirks R."/>
            <person name="Jansen H."/>
            <person name="Henkel C."/>
            <person name="Chen W.J."/>
            <person name="Zahm M."/>
            <person name="Cabau C."/>
            <person name="Klopp C."/>
            <person name="Thompson A.W."/>
            <person name="Robinson-Rechavi M."/>
            <person name="Braasch I."/>
            <person name="Lecointre G."/>
            <person name="Bobe J."/>
            <person name="Postlethwait J.H."/>
            <person name="Berthelot C."/>
            <person name="Roest Crollius H."/>
            <person name="Guiguen Y."/>
        </authorList>
    </citation>
    <scope>NUCLEOTIDE SEQUENCE</scope>
    <source>
        <strain evidence="1">WJC10195</strain>
    </source>
</reference>
<evidence type="ECO:0000313" key="1">
    <source>
        <dbReference type="EMBL" id="KAJ8364775.1"/>
    </source>
</evidence>
<dbReference type="Proteomes" id="UP001152622">
    <property type="component" value="Chromosome 4"/>
</dbReference>
<proteinExistence type="predicted"/>
<comment type="caution">
    <text evidence="1">The sequence shown here is derived from an EMBL/GenBank/DDBJ whole genome shotgun (WGS) entry which is preliminary data.</text>
</comment>
<name>A0A9Q1J3Z0_SYNKA</name>
<accession>A0A9Q1J3Z0</accession>
<dbReference type="AlphaFoldDB" id="A0A9Q1J3Z0"/>
<evidence type="ECO:0000313" key="2">
    <source>
        <dbReference type="Proteomes" id="UP001152622"/>
    </source>
</evidence>
<organism evidence="1 2">
    <name type="scientific">Synaphobranchus kaupii</name>
    <name type="common">Kaup's arrowtooth eel</name>
    <dbReference type="NCBI Taxonomy" id="118154"/>
    <lineage>
        <taxon>Eukaryota</taxon>
        <taxon>Metazoa</taxon>
        <taxon>Chordata</taxon>
        <taxon>Craniata</taxon>
        <taxon>Vertebrata</taxon>
        <taxon>Euteleostomi</taxon>
        <taxon>Actinopterygii</taxon>
        <taxon>Neopterygii</taxon>
        <taxon>Teleostei</taxon>
        <taxon>Anguilliformes</taxon>
        <taxon>Synaphobranchidae</taxon>
        <taxon>Synaphobranchus</taxon>
    </lineage>
</organism>
<protein>
    <submittedName>
        <fullName evidence="1">Uncharacterized protein</fullName>
    </submittedName>
</protein>
<gene>
    <name evidence="1" type="ORF">SKAU_G00136060</name>
</gene>
<dbReference type="EMBL" id="JAINUF010000004">
    <property type="protein sequence ID" value="KAJ8364775.1"/>
    <property type="molecule type" value="Genomic_DNA"/>
</dbReference>